<evidence type="ECO:0000256" key="1">
    <source>
        <dbReference type="SAM" id="MobiDB-lite"/>
    </source>
</evidence>
<dbReference type="InterPro" id="IPR036885">
    <property type="entry name" value="SWIB_MDM2_dom_sf"/>
</dbReference>
<dbReference type="SMART" id="SM00719">
    <property type="entry name" value="Plus3"/>
    <property type="match status" value="1"/>
</dbReference>
<dbReference type="GO" id="GO:0003677">
    <property type="term" value="F:DNA binding"/>
    <property type="evidence" value="ECO:0007669"/>
    <property type="project" value="InterPro"/>
</dbReference>
<dbReference type="PANTHER" id="PTHR46851">
    <property type="entry name" value="OS01G0884500 PROTEIN"/>
    <property type="match status" value="1"/>
</dbReference>
<comment type="caution">
    <text evidence="5">The sequence shown here is derived from an EMBL/GenBank/DDBJ whole genome shotgun (WGS) entry which is preliminary data.</text>
</comment>
<feature type="region of interest" description="Disordered" evidence="1">
    <location>
        <begin position="555"/>
        <end position="576"/>
    </location>
</feature>
<feature type="domain" description="Plus3" evidence="3">
    <location>
        <begin position="156"/>
        <end position="294"/>
    </location>
</feature>
<dbReference type="SUPFAM" id="SSF55277">
    <property type="entry name" value="GYF domain"/>
    <property type="match status" value="1"/>
</dbReference>
<feature type="compositionally biased region" description="Acidic residues" evidence="1">
    <location>
        <begin position="555"/>
        <end position="567"/>
    </location>
</feature>
<dbReference type="Pfam" id="PF02213">
    <property type="entry name" value="GYF"/>
    <property type="match status" value="1"/>
</dbReference>
<dbReference type="Pfam" id="PF25980">
    <property type="entry name" value="NERD_plant"/>
    <property type="match status" value="1"/>
</dbReference>
<dbReference type="InterPro" id="IPR035445">
    <property type="entry name" value="GYF-like_dom_sf"/>
</dbReference>
<feature type="compositionally biased region" description="Basic and acidic residues" evidence="1">
    <location>
        <begin position="507"/>
        <end position="517"/>
    </location>
</feature>
<dbReference type="AlphaFoldDB" id="A0A8X8WJ92"/>
<dbReference type="InterPro" id="IPR003169">
    <property type="entry name" value="GYF"/>
</dbReference>
<sequence length="636" mass="71916">MKDTFWVEDSGLQSPVSTKRKRRVGKRKIEFIGWGSRPLIEFLEAIGKDTSEKHPRQEVAAFINKYINDNGLRSAEKKKKVICDERLYALFGKKTMSRIKVFDMLEEHFAENHDSDDESLGSSDEDYAEKKLVEFQKIPISQRKKVLKTPKSCYAAVTPENIKLIYLKKSVIQDLLKFPESFEFKILGSFVRMKSDPNDIYQKNRFQLQKVTATLPIGIEKISGTGDADIEIHLRVSNFFFKDVTISMLSDDNFTKEEVDDVCDRIKAGSLNRLTVWIAKEISLLQMRIEHANEKGWQREYPLIYLLLHVLKCFSALNILEIYLLVVQFAFSKFLLRTMFDYLERRTLLQKPSEREKLLSKIPEVVAEDLEPEATVTAASKKAELGACSPKSITPIKESSDISSPEAAGALSWPREIDTPRKVNLSDSRTLEVQNGGINWVADIPLKDLKVQNGGINWVADIPHKDLEVPNGGIDSAVDIPHKDKKVYIIKQGVLVAKVSCNDSSDEMPHPQGREEPEQPLTTTPFETNIATQVICSGEENPQPASATTVIELSDGDSEDDVQEEEGTGINGENPKEFVWHYTDPQGRTQGPFSLSSLKLWNDANYFPSNFIVWKSGQTSDDGVLLVDVLHRTFPN</sequence>
<dbReference type="CDD" id="cd10567">
    <property type="entry name" value="SWIB-MDM2_like"/>
    <property type="match status" value="1"/>
</dbReference>
<dbReference type="InterPro" id="IPR045894">
    <property type="entry name" value="At5g08430-like"/>
</dbReference>
<dbReference type="Gene3D" id="3.30.1490.40">
    <property type="match status" value="1"/>
</dbReference>
<evidence type="ECO:0000313" key="5">
    <source>
        <dbReference type="EMBL" id="KAG6395049.1"/>
    </source>
</evidence>
<evidence type="ECO:0000313" key="6">
    <source>
        <dbReference type="Proteomes" id="UP000298416"/>
    </source>
</evidence>
<dbReference type="Gene3D" id="1.10.245.10">
    <property type="entry name" value="SWIB/MDM2 domain"/>
    <property type="match status" value="1"/>
</dbReference>
<dbReference type="SUPFAM" id="SSF159042">
    <property type="entry name" value="Plus3-like"/>
    <property type="match status" value="1"/>
</dbReference>
<dbReference type="InterPro" id="IPR058668">
    <property type="entry name" value="NERD_dom"/>
</dbReference>
<feature type="domain" description="GYF" evidence="2">
    <location>
        <begin position="577"/>
        <end position="631"/>
    </location>
</feature>
<dbReference type="Proteomes" id="UP000298416">
    <property type="component" value="Unassembled WGS sequence"/>
</dbReference>
<dbReference type="SMART" id="SM00444">
    <property type="entry name" value="GYF"/>
    <property type="match status" value="1"/>
</dbReference>
<keyword evidence="6" id="KW-1185">Reference proteome</keyword>
<name>A0A8X8WJ92_SALSN</name>
<dbReference type="PROSITE" id="PS50829">
    <property type="entry name" value="GYF"/>
    <property type="match status" value="1"/>
</dbReference>
<feature type="domain" description="DM2" evidence="4">
    <location>
        <begin position="28"/>
        <end position="111"/>
    </location>
</feature>
<accession>A0A8X8WJ92</accession>
<dbReference type="EMBL" id="PNBA02000017">
    <property type="protein sequence ID" value="KAG6395049.1"/>
    <property type="molecule type" value="Genomic_DNA"/>
</dbReference>
<organism evidence="5">
    <name type="scientific">Salvia splendens</name>
    <name type="common">Scarlet sage</name>
    <dbReference type="NCBI Taxonomy" id="180675"/>
    <lineage>
        <taxon>Eukaryota</taxon>
        <taxon>Viridiplantae</taxon>
        <taxon>Streptophyta</taxon>
        <taxon>Embryophyta</taxon>
        <taxon>Tracheophyta</taxon>
        <taxon>Spermatophyta</taxon>
        <taxon>Magnoliopsida</taxon>
        <taxon>eudicotyledons</taxon>
        <taxon>Gunneridae</taxon>
        <taxon>Pentapetalae</taxon>
        <taxon>asterids</taxon>
        <taxon>lamiids</taxon>
        <taxon>Lamiales</taxon>
        <taxon>Lamiaceae</taxon>
        <taxon>Nepetoideae</taxon>
        <taxon>Mentheae</taxon>
        <taxon>Salviinae</taxon>
        <taxon>Salvia</taxon>
        <taxon>Salvia subgen. Calosphace</taxon>
        <taxon>core Calosphace</taxon>
    </lineage>
</organism>
<dbReference type="Pfam" id="PF03126">
    <property type="entry name" value="Plus-3"/>
    <property type="match status" value="1"/>
</dbReference>
<feature type="region of interest" description="Disordered" evidence="1">
    <location>
        <begin position="502"/>
        <end position="522"/>
    </location>
</feature>
<protein>
    <submittedName>
        <fullName evidence="5">Uncharacterized protein</fullName>
    </submittedName>
</protein>
<evidence type="ECO:0000259" key="3">
    <source>
        <dbReference type="PROSITE" id="PS51360"/>
    </source>
</evidence>
<dbReference type="Gene3D" id="3.90.70.200">
    <property type="entry name" value="Plus-3 domain"/>
    <property type="match status" value="1"/>
</dbReference>
<dbReference type="SUPFAM" id="SSF47592">
    <property type="entry name" value="SWIB/MDM2 domain"/>
    <property type="match status" value="1"/>
</dbReference>
<dbReference type="InterPro" id="IPR004343">
    <property type="entry name" value="Plus-3_dom"/>
</dbReference>
<reference evidence="5" key="1">
    <citation type="submission" date="2018-01" db="EMBL/GenBank/DDBJ databases">
        <authorList>
            <person name="Mao J.F."/>
        </authorList>
    </citation>
    <scope>NUCLEOTIDE SEQUENCE</scope>
    <source>
        <strain evidence="5">Huo1</strain>
        <tissue evidence="5">Leaf</tissue>
    </source>
</reference>
<evidence type="ECO:0000259" key="4">
    <source>
        <dbReference type="PROSITE" id="PS51925"/>
    </source>
</evidence>
<proteinExistence type="predicted"/>
<dbReference type="Pfam" id="PF02201">
    <property type="entry name" value="SWIB"/>
    <property type="match status" value="1"/>
</dbReference>
<dbReference type="InterPro" id="IPR036128">
    <property type="entry name" value="Plus3-like_sf"/>
</dbReference>
<reference evidence="5" key="2">
    <citation type="submission" date="2020-08" db="EMBL/GenBank/DDBJ databases">
        <title>Plant Genome Project.</title>
        <authorList>
            <person name="Zhang R.-G."/>
        </authorList>
    </citation>
    <scope>NUCLEOTIDE SEQUENCE</scope>
    <source>
        <strain evidence="5">Huo1</strain>
        <tissue evidence="5">Leaf</tissue>
    </source>
</reference>
<dbReference type="InterPro" id="IPR003121">
    <property type="entry name" value="SWIB_MDM2_domain"/>
</dbReference>
<evidence type="ECO:0000259" key="2">
    <source>
        <dbReference type="PROSITE" id="PS50829"/>
    </source>
</evidence>
<dbReference type="PANTHER" id="PTHR46851:SF11">
    <property type="entry name" value="GYF DOMAIN-CONTAINING PROTEIN"/>
    <property type="match status" value="1"/>
</dbReference>
<dbReference type="PROSITE" id="PS51360">
    <property type="entry name" value="PLUS3"/>
    <property type="match status" value="1"/>
</dbReference>
<dbReference type="PROSITE" id="PS51925">
    <property type="entry name" value="SWIB_MDM2"/>
    <property type="match status" value="1"/>
</dbReference>
<gene>
    <name evidence="5" type="ORF">SASPL_145640</name>
</gene>